<comment type="similarity">
    <text evidence="5 18">Belongs to the CDS family.</text>
</comment>
<dbReference type="PANTHER" id="PTHR46382:SF1">
    <property type="entry name" value="PHOSPHATIDATE CYTIDYLYLTRANSFERASE"/>
    <property type="match status" value="1"/>
</dbReference>
<dbReference type="Proteomes" id="UP000322080">
    <property type="component" value="Unassembled WGS sequence"/>
</dbReference>
<keyword evidence="10 18" id="KW-0808">Transferase</keyword>
<feature type="transmembrane region" description="Helical" evidence="19">
    <location>
        <begin position="83"/>
        <end position="102"/>
    </location>
</feature>
<dbReference type="GO" id="GO:0004605">
    <property type="term" value="F:phosphatidate cytidylyltransferase activity"/>
    <property type="evidence" value="ECO:0007669"/>
    <property type="project" value="UniProtKB-EC"/>
</dbReference>
<comment type="pathway">
    <text evidence="3 18">Phospholipid metabolism; CDP-diacylglycerol biosynthesis; CDP-diacylglycerol from sn-glycerol 3-phosphate: step 3/3.</text>
</comment>
<evidence type="ECO:0000256" key="3">
    <source>
        <dbReference type="ARBA" id="ARBA00005119"/>
    </source>
</evidence>
<dbReference type="PROSITE" id="PS01315">
    <property type="entry name" value="CDS"/>
    <property type="match status" value="1"/>
</dbReference>
<keyword evidence="21" id="KW-1185">Reference proteome</keyword>
<keyword evidence="9" id="KW-0444">Lipid biosynthesis</keyword>
<evidence type="ECO:0000256" key="5">
    <source>
        <dbReference type="ARBA" id="ARBA00010185"/>
    </source>
</evidence>
<evidence type="ECO:0000256" key="2">
    <source>
        <dbReference type="ARBA" id="ARBA00004651"/>
    </source>
</evidence>
<comment type="catalytic activity">
    <reaction evidence="1 18">
        <text>a 1,2-diacyl-sn-glycero-3-phosphate + CTP + H(+) = a CDP-1,2-diacyl-sn-glycerol + diphosphate</text>
        <dbReference type="Rhea" id="RHEA:16229"/>
        <dbReference type="ChEBI" id="CHEBI:15378"/>
        <dbReference type="ChEBI" id="CHEBI:33019"/>
        <dbReference type="ChEBI" id="CHEBI:37563"/>
        <dbReference type="ChEBI" id="CHEBI:58332"/>
        <dbReference type="ChEBI" id="CHEBI:58608"/>
        <dbReference type="EC" id="2.7.7.41"/>
    </reaction>
</comment>
<evidence type="ECO:0000256" key="9">
    <source>
        <dbReference type="ARBA" id="ARBA00022516"/>
    </source>
</evidence>
<dbReference type="EMBL" id="VSIY01000005">
    <property type="protein sequence ID" value="TYB81590.1"/>
    <property type="molecule type" value="Genomic_DNA"/>
</dbReference>
<evidence type="ECO:0000256" key="1">
    <source>
        <dbReference type="ARBA" id="ARBA00001698"/>
    </source>
</evidence>
<evidence type="ECO:0000313" key="20">
    <source>
        <dbReference type="EMBL" id="TYB81590.1"/>
    </source>
</evidence>
<evidence type="ECO:0000313" key="21">
    <source>
        <dbReference type="Proteomes" id="UP000322080"/>
    </source>
</evidence>
<comment type="caution">
    <text evidence="20">The sequence shown here is derived from an EMBL/GenBank/DDBJ whole genome shotgun (WGS) entry which is preliminary data.</text>
</comment>
<keyword evidence="17" id="KW-1208">Phospholipid metabolism</keyword>
<name>A0A5D0RIX4_9RHOB</name>
<feature type="transmembrane region" description="Helical" evidence="19">
    <location>
        <begin position="54"/>
        <end position="77"/>
    </location>
</feature>
<keyword evidence="12 18" id="KW-0548">Nucleotidyltransferase</keyword>
<keyword evidence="13 19" id="KW-1133">Transmembrane helix</keyword>
<feature type="transmembrane region" description="Helical" evidence="19">
    <location>
        <begin position="130"/>
        <end position="151"/>
    </location>
</feature>
<evidence type="ECO:0000256" key="13">
    <source>
        <dbReference type="ARBA" id="ARBA00022989"/>
    </source>
</evidence>
<feature type="transmembrane region" description="Helical" evidence="19">
    <location>
        <begin position="109"/>
        <end position="124"/>
    </location>
</feature>
<dbReference type="UniPathway" id="UPA00557">
    <property type="reaction ID" value="UER00614"/>
</dbReference>
<evidence type="ECO:0000256" key="11">
    <source>
        <dbReference type="ARBA" id="ARBA00022692"/>
    </source>
</evidence>
<accession>A0A5D0RIX4</accession>
<evidence type="ECO:0000256" key="18">
    <source>
        <dbReference type="RuleBase" id="RU003938"/>
    </source>
</evidence>
<evidence type="ECO:0000256" key="8">
    <source>
        <dbReference type="ARBA" id="ARBA00022475"/>
    </source>
</evidence>
<gene>
    <name evidence="20" type="ORF">FVF75_07695</name>
</gene>
<dbReference type="Pfam" id="PF01148">
    <property type="entry name" value="CTP_transf_1"/>
    <property type="match status" value="1"/>
</dbReference>
<dbReference type="AlphaFoldDB" id="A0A5D0RIX4"/>
<keyword evidence="11 18" id="KW-0812">Transmembrane</keyword>
<sequence length="260" mass="26649">MSETSAKWGDLGPRVISAIVLLAVGGGAVWLGGVVFLYVAAIAAGLIGWEIARICNLGGGLMPVATGFVTGTAILFSGYAPDWVLIVLLVGVPVVAAAAIAPGGDRLRMFNYLAWIMVATWGLIDLRGLGLVPVIWLAALVVACDVAGYFVGRTVGGPKFWPRISPKKTWSGTAGGWVAAGLVGAIFAPYLGTGVIWLSVLVAFASQMGDIAASALKRSKGVKDFSALIPGHGGVFDRFDALMGAALVVTLARLLGLIGG</sequence>
<dbReference type="EC" id="2.7.7.41" evidence="6 18"/>
<evidence type="ECO:0000256" key="6">
    <source>
        <dbReference type="ARBA" id="ARBA00012487"/>
    </source>
</evidence>
<dbReference type="InterPro" id="IPR000374">
    <property type="entry name" value="PC_trans"/>
</dbReference>
<keyword evidence="8" id="KW-1003">Cell membrane</keyword>
<dbReference type="GO" id="GO:0005886">
    <property type="term" value="C:plasma membrane"/>
    <property type="evidence" value="ECO:0007669"/>
    <property type="project" value="UniProtKB-SubCell"/>
</dbReference>
<keyword evidence="15 19" id="KW-0472">Membrane</keyword>
<evidence type="ECO:0000256" key="10">
    <source>
        <dbReference type="ARBA" id="ARBA00022679"/>
    </source>
</evidence>
<dbReference type="GO" id="GO:0016024">
    <property type="term" value="P:CDP-diacylglycerol biosynthetic process"/>
    <property type="evidence" value="ECO:0007669"/>
    <property type="project" value="UniProtKB-UniPathway"/>
</dbReference>
<reference evidence="20 21" key="1">
    <citation type="submission" date="2019-08" db="EMBL/GenBank/DDBJ databases">
        <title>Identification of a novel species of the genus Boseongicola.</title>
        <authorList>
            <person name="Zhang X.-Q."/>
        </authorList>
    </citation>
    <scope>NUCLEOTIDE SEQUENCE [LARGE SCALE GENOMIC DNA]</scope>
    <source>
        <strain evidence="20 21">HY14</strain>
    </source>
</reference>
<evidence type="ECO:0000256" key="15">
    <source>
        <dbReference type="ARBA" id="ARBA00023136"/>
    </source>
</evidence>
<proteinExistence type="inferred from homology"/>
<dbReference type="PANTHER" id="PTHR46382">
    <property type="entry name" value="PHOSPHATIDATE CYTIDYLYLTRANSFERASE"/>
    <property type="match status" value="1"/>
</dbReference>
<keyword evidence="14" id="KW-0443">Lipid metabolism</keyword>
<evidence type="ECO:0000256" key="12">
    <source>
        <dbReference type="ARBA" id="ARBA00022695"/>
    </source>
</evidence>
<evidence type="ECO:0000256" key="14">
    <source>
        <dbReference type="ARBA" id="ARBA00023098"/>
    </source>
</evidence>
<evidence type="ECO:0000256" key="4">
    <source>
        <dbReference type="ARBA" id="ARBA00005189"/>
    </source>
</evidence>
<dbReference type="RefSeq" id="WP_148377398.1">
    <property type="nucleotide sequence ID" value="NZ_VSIY01000005.1"/>
</dbReference>
<feature type="transmembrane region" description="Helical" evidence="19">
    <location>
        <begin position="172"/>
        <end position="190"/>
    </location>
</feature>
<evidence type="ECO:0000256" key="19">
    <source>
        <dbReference type="SAM" id="Phobius"/>
    </source>
</evidence>
<organism evidence="20 21">
    <name type="scientific">Maritimibacter fusiformis</name>
    <dbReference type="NCBI Taxonomy" id="2603819"/>
    <lineage>
        <taxon>Bacteria</taxon>
        <taxon>Pseudomonadati</taxon>
        <taxon>Pseudomonadota</taxon>
        <taxon>Alphaproteobacteria</taxon>
        <taxon>Rhodobacterales</taxon>
        <taxon>Roseobacteraceae</taxon>
        <taxon>Maritimibacter</taxon>
    </lineage>
</organism>
<comment type="subcellular location">
    <subcellularLocation>
        <location evidence="2">Cell membrane</location>
        <topology evidence="2">Multi-pass membrane protein</topology>
    </subcellularLocation>
</comment>
<keyword evidence="16" id="KW-0594">Phospholipid biosynthesis</keyword>
<comment type="pathway">
    <text evidence="4">Lipid metabolism.</text>
</comment>
<evidence type="ECO:0000256" key="17">
    <source>
        <dbReference type="ARBA" id="ARBA00023264"/>
    </source>
</evidence>
<evidence type="ECO:0000256" key="7">
    <source>
        <dbReference type="ARBA" id="ARBA00019373"/>
    </source>
</evidence>
<protein>
    <recommendedName>
        <fullName evidence="7 18">Phosphatidate cytidylyltransferase</fullName>
        <ecNumber evidence="6 18">2.7.7.41</ecNumber>
    </recommendedName>
</protein>
<evidence type="ECO:0000256" key="16">
    <source>
        <dbReference type="ARBA" id="ARBA00023209"/>
    </source>
</evidence>
<feature type="transmembrane region" description="Helical" evidence="19">
    <location>
        <begin position="15"/>
        <end position="47"/>
    </location>
</feature>